<accession>A0A382LUW7</accession>
<reference evidence="1" key="1">
    <citation type="submission" date="2018-05" db="EMBL/GenBank/DDBJ databases">
        <authorList>
            <person name="Lanie J.A."/>
            <person name="Ng W.-L."/>
            <person name="Kazmierczak K.M."/>
            <person name="Andrzejewski T.M."/>
            <person name="Davidsen T.M."/>
            <person name="Wayne K.J."/>
            <person name="Tettelin H."/>
            <person name="Glass J.I."/>
            <person name="Rusch D."/>
            <person name="Podicherti R."/>
            <person name="Tsui H.-C.T."/>
            <person name="Winkler M.E."/>
        </authorList>
    </citation>
    <scope>NUCLEOTIDE SEQUENCE</scope>
</reference>
<proteinExistence type="predicted"/>
<dbReference type="EMBL" id="UINC01088526">
    <property type="protein sequence ID" value="SVC38832.1"/>
    <property type="molecule type" value="Genomic_DNA"/>
</dbReference>
<sequence>MKALILNLIIWIVSLAFSGENPWEKSQMELVWDSIPHKMTFRDPVVFTPLEIKAGYLYYGGKNYWFGIPYNNSSPTIIDSPVLLDSTQYEFNIIDNFTNRQGFFIELDFLRTNLPHFIIYQNYIDFQFGMGLQFTDFFSDLTLPSKSGNEWNATSSRGEYYFHPRSIGLNVNSSLGWQLSRSNITYLYHSLGINSLSLYESLGGDRSLKGTGLSESFGIGTKYIFTEKNENYNYTLGIEIKWNRLFMESVNVPEDLSPINGIDIRSSGIFLTSGIQFGGKHTDGDIAYDFMM</sequence>
<name>A0A382LUW7_9ZZZZ</name>
<gene>
    <name evidence="1" type="ORF">METZ01_LOCUS291686</name>
</gene>
<evidence type="ECO:0000313" key="1">
    <source>
        <dbReference type="EMBL" id="SVC38832.1"/>
    </source>
</evidence>
<dbReference type="AlphaFoldDB" id="A0A382LUW7"/>
<organism evidence="1">
    <name type="scientific">marine metagenome</name>
    <dbReference type="NCBI Taxonomy" id="408172"/>
    <lineage>
        <taxon>unclassified sequences</taxon>
        <taxon>metagenomes</taxon>
        <taxon>ecological metagenomes</taxon>
    </lineage>
</organism>
<protein>
    <submittedName>
        <fullName evidence="1">Uncharacterized protein</fullName>
    </submittedName>
</protein>
<feature type="non-terminal residue" evidence="1">
    <location>
        <position position="292"/>
    </location>
</feature>